<evidence type="ECO:0000256" key="4">
    <source>
        <dbReference type="ARBA" id="ARBA00012438"/>
    </source>
</evidence>
<comment type="caution">
    <text evidence="21">The sequence shown here is derived from an EMBL/GenBank/DDBJ whole genome shotgun (WGS) entry which is preliminary data.</text>
</comment>
<dbReference type="InterPro" id="IPR036890">
    <property type="entry name" value="HATPase_C_sf"/>
</dbReference>
<evidence type="ECO:0000256" key="3">
    <source>
        <dbReference type="ARBA" id="ARBA00004496"/>
    </source>
</evidence>
<evidence type="ECO:0000313" key="22">
    <source>
        <dbReference type="Proteomes" id="UP000481033"/>
    </source>
</evidence>
<dbReference type="PANTHER" id="PTHR24421:SF10">
    <property type="entry name" value="NITRATE_NITRITE SENSOR PROTEIN NARQ"/>
    <property type="match status" value="1"/>
</dbReference>
<evidence type="ECO:0000256" key="8">
    <source>
        <dbReference type="ARBA" id="ARBA00022553"/>
    </source>
</evidence>
<feature type="domain" description="Histidine kinase" evidence="20">
    <location>
        <begin position="235"/>
        <end position="421"/>
    </location>
</feature>
<dbReference type="EMBL" id="QXHD01000004">
    <property type="protein sequence ID" value="NEZ59426.1"/>
    <property type="molecule type" value="Genomic_DNA"/>
</dbReference>
<evidence type="ECO:0000256" key="9">
    <source>
        <dbReference type="ARBA" id="ARBA00022679"/>
    </source>
</evidence>
<comment type="function">
    <text evidence="17">Member of the two-component regulatory system NreB/NreC involved in the control of dissimilatory nitrate/nitrite reduction in response to oxygen. NreB functions as a direct oxygen sensor histidine kinase which is autophosphorylated, in the absence of oxygen, probably at the conserved histidine residue, and transfers its phosphate group probably to a conserved aspartate residue of NreC. NreB/NreC activates the expression of the nitrate (narGHJI) and nitrite (nir) reductase operons, as well as the putative nitrate transporter gene narT.</text>
</comment>
<sequence length="421" mass="46566">MNAVSHVPRLGEKTKPLSAASANLSPSIPKTLRYVEWTFVLLVVLRVGLLMLNKPLGYEMGPGDYLGFTVLGVLVILSIVFPLQQPMGLRRGYILLEIVVLLISRLFTNWGFDPFLYLVLVKSCFLLSRRDVIFTTILAGIAWQLSLAQRIFHEFSIPTEELRAQFEESLAAPKALLVLDVIINSTTIYVITCLLTILLCWAVLSERKSRQQAAALSQEVETLATDLERTRIARDIHDSLGHTLTTLNVQLEVAQTLYSQQPDQSLQALNRAKILSSQSLQEVRRAVSTIRHGTFNLPDALTGLVEQIQQAHATEPLKIETRISLPTLPLQVNQQLFLIIKEGLTNIQKHAQASTVKLWAQQTTEGIAMGLADDGVGFVPEASNSGYGLRGMQERVQLLGGQMTIQSTLGKGTLIQVTVPQ</sequence>
<dbReference type="GO" id="GO:0005737">
    <property type="term" value="C:cytoplasm"/>
    <property type="evidence" value="ECO:0007669"/>
    <property type="project" value="UniProtKB-SubCell"/>
</dbReference>
<protein>
    <recommendedName>
        <fullName evidence="5">Oxygen sensor histidine kinase NreB</fullName>
        <ecNumber evidence="4">2.7.13.3</ecNumber>
    </recommendedName>
    <alternativeName>
        <fullName evidence="18">Nitrogen regulation protein B</fullName>
    </alternativeName>
</protein>
<dbReference type="GO" id="GO:0051539">
    <property type="term" value="F:4 iron, 4 sulfur cluster binding"/>
    <property type="evidence" value="ECO:0007669"/>
    <property type="project" value="UniProtKB-KW"/>
</dbReference>
<evidence type="ECO:0000256" key="14">
    <source>
        <dbReference type="ARBA" id="ARBA00023004"/>
    </source>
</evidence>
<evidence type="ECO:0000259" key="20">
    <source>
        <dbReference type="PROSITE" id="PS50109"/>
    </source>
</evidence>
<evidence type="ECO:0000256" key="2">
    <source>
        <dbReference type="ARBA" id="ARBA00001966"/>
    </source>
</evidence>
<comment type="catalytic activity">
    <reaction evidence="1">
        <text>ATP + protein L-histidine = ADP + protein N-phospho-L-histidine.</text>
        <dbReference type="EC" id="2.7.13.3"/>
    </reaction>
</comment>
<dbReference type="PROSITE" id="PS50109">
    <property type="entry name" value="HIS_KIN"/>
    <property type="match status" value="1"/>
</dbReference>
<keyword evidence="19" id="KW-0472">Membrane</keyword>
<keyword evidence="12 21" id="KW-0418">Kinase</keyword>
<dbReference type="CDD" id="cd16917">
    <property type="entry name" value="HATPase_UhpB-NarQ-NarX-like"/>
    <property type="match status" value="1"/>
</dbReference>
<dbReference type="GO" id="GO:0000155">
    <property type="term" value="F:phosphorelay sensor kinase activity"/>
    <property type="evidence" value="ECO:0007669"/>
    <property type="project" value="InterPro"/>
</dbReference>
<evidence type="ECO:0000256" key="17">
    <source>
        <dbReference type="ARBA" id="ARBA00024827"/>
    </source>
</evidence>
<evidence type="ECO:0000256" key="6">
    <source>
        <dbReference type="ARBA" id="ARBA00022485"/>
    </source>
</evidence>
<dbReference type="SUPFAM" id="SSF55874">
    <property type="entry name" value="ATPase domain of HSP90 chaperone/DNA topoisomerase II/histidine kinase"/>
    <property type="match status" value="1"/>
</dbReference>
<dbReference type="InterPro" id="IPR011712">
    <property type="entry name" value="Sig_transdc_His_kin_sub3_dim/P"/>
</dbReference>
<keyword evidence="19" id="KW-1133">Transmembrane helix</keyword>
<dbReference type="PRINTS" id="PR00344">
    <property type="entry name" value="BCTRLSENSOR"/>
</dbReference>
<keyword evidence="9" id="KW-0808">Transferase</keyword>
<evidence type="ECO:0000256" key="5">
    <source>
        <dbReference type="ARBA" id="ARBA00017322"/>
    </source>
</evidence>
<dbReference type="GO" id="GO:0046872">
    <property type="term" value="F:metal ion binding"/>
    <property type="evidence" value="ECO:0007669"/>
    <property type="project" value="UniProtKB-KW"/>
</dbReference>
<dbReference type="Gene3D" id="3.30.565.10">
    <property type="entry name" value="Histidine kinase-like ATPase, C-terminal domain"/>
    <property type="match status" value="1"/>
</dbReference>
<dbReference type="InterPro" id="IPR003594">
    <property type="entry name" value="HATPase_dom"/>
</dbReference>
<keyword evidence="6" id="KW-0004">4Fe-4S</keyword>
<dbReference type="EC" id="2.7.13.3" evidence="4"/>
<dbReference type="AlphaFoldDB" id="A0A6M0RTD5"/>
<dbReference type="RefSeq" id="WP_163660287.1">
    <property type="nucleotide sequence ID" value="NZ_QXHD01000004.1"/>
</dbReference>
<reference evidence="21 22" key="1">
    <citation type="journal article" date="2020" name="Microb. Ecol.">
        <title>Ecogenomics of the Marine Benthic Filamentous Cyanobacterium Adonisia.</title>
        <authorList>
            <person name="Walter J.M."/>
            <person name="Coutinho F.H."/>
            <person name="Leomil L."/>
            <person name="Hargreaves P.I."/>
            <person name="Campeao M.E."/>
            <person name="Vieira V.V."/>
            <person name="Silva B.S."/>
            <person name="Fistarol G.O."/>
            <person name="Salomon P.S."/>
            <person name="Sawabe T."/>
            <person name="Mino S."/>
            <person name="Hosokawa M."/>
            <person name="Miyashita H."/>
            <person name="Maruyama F."/>
            <person name="van Verk M.C."/>
            <person name="Dutilh B.E."/>
            <person name="Thompson C.C."/>
            <person name="Thompson F.L."/>
        </authorList>
    </citation>
    <scope>NUCLEOTIDE SEQUENCE [LARGE SCALE GENOMIC DNA]</scope>
    <source>
        <strain evidence="21 22">CCMR0081</strain>
    </source>
</reference>
<gene>
    <name evidence="21" type="ORF">DXZ20_28025</name>
</gene>
<accession>A0A6M0RTD5</accession>
<comment type="cofactor">
    <cofactor evidence="2">
        <name>[4Fe-4S] cluster</name>
        <dbReference type="ChEBI" id="CHEBI:49883"/>
    </cofactor>
</comment>
<dbReference type="PANTHER" id="PTHR24421">
    <property type="entry name" value="NITRATE/NITRITE SENSOR PROTEIN NARX-RELATED"/>
    <property type="match status" value="1"/>
</dbReference>
<proteinExistence type="predicted"/>
<dbReference type="Proteomes" id="UP000481033">
    <property type="component" value="Unassembled WGS sequence"/>
</dbReference>
<evidence type="ECO:0000256" key="10">
    <source>
        <dbReference type="ARBA" id="ARBA00022723"/>
    </source>
</evidence>
<keyword evidence="14" id="KW-0408">Iron</keyword>
<feature type="transmembrane region" description="Helical" evidence="19">
    <location>
        <begin position="95"/>
        <end position="120"/>
    </location>
</feature>
<evidence type="ECO:0000256" key="19">
    <source>
        <dbReference type="SAM" id="Phobius"/>
    </source>
</evidence>
<dbReference type="GO" id="GO:0005524">
    <property type="term" value="F:ATP binding"/>
    <property type="evidence" value="ECO:0007669"/>
    <property type="project" value="UniProtKB-KW"/>
</dbReference>
<feature type="transmembrane region" description="Helical" evidence="19">
    <location>
        <begin position="132"/>
        <end position="152"/>
    </location>
</feature>
<dbReference type="InterPro" id="IPR005467">
    <property type="entry name" value="His_kinase_dom"/>
</dbReference>
<evidence type="ECO:0000256" key="7">
    <source>
        <dbReference type="ARBA" id="ARBA00022490"/>
    </source>
</evidence>
<dbReference type="Gene3D" id="1.20.5.1930">
    <property type="match status" value="1"/>
</dbReference>
<keyword evidence="13" id="KW-0067">ATP-binding</keyword>
<keyword evidence="22" id="KW-1185">Reference proteome</keyword>
<organism evidence="21 22">
    <name type="scientific">Adonisia turfae CCMR0081</name>
    <dbReference type="NCBI Taxonomy" id="2292702"/>
    <lineage>
        <taxon>Bacteria</taxon>
        <taxon>Bacillati</taxon>
        <taxon>Cyanobacteriota</taxon>
        <taxon>Adonisia</taxon>
        <taxon>Adonisia turfae</taxon>
    </lineage>
</organism>
<feature type="transmembrane region" description="Helical" evidence="19">
    <location>
        <begin position="34"/>
        <end position="53"/>
    </location>
</feature>
<feature type="transmembrane region" description="Helical" evidence="19">
    <location>
        <begin position="181"/>
        <end position="204"/>
    </location>
</feature>
<feature type="transmembrane region" description="Helical" evidence="19">
    <location>
        <begin position="65"/>
        <end position="83"/>
    </location>
</feature>
<dbReference type="GO" id="GO:0046983">
    <property type="term" value="F:protein dimerization activity"/>
    <property type="evidence" value="ECO:0007669"/>
    <property type="project" value="InterPro"/>
</dbReference>
<dbReference type="InterPro" id="IPR004358">
    <property type="entry name" value="Sig_transdc_His_kin-like_C"/>
</dbReference>
<evidence type="ECO:0000256" key="16">
    <source>
        <dbReference type="ARBA" id="ARBA00023014"/>
    </source>
</evidence>
<dbReference type="Pfam" id="PF02518">
    <property type="entry name" value="HATPase_c"/>
    <property type="match status" value="1"/>
</dbReference>
<evidence type="ECO:0000256" key="13">
    <source>
        <dbReference type="ARBA" id="ARBA00022840"/>
    </source>
</evidence>
<evidence type="ECO:0000256" key="1">
    <source>
        <dbReference type="ARBA" id="ARBA00000085"/>
    </source>
</evidence>
<keyword evidence="15" id="KW-0902">Two-component regulatory system</keyword>
<keyword evidence="19" id="KW-0812">Transmembrane</keyword>
<comment type="subcellular location">
    <subcellularLocation>
        <location evidence="3">Cytoplasm</location>
    </subcellularLocation>
</comment>
<dbReference type="Pfam" id="PF07730">
    <property type="entry name" value="HisKA_3"/>
    <property type="match status" value="1"/>
</dbReference>
<evidence type="ECO:0000256" key="18">
    <source>
        <dbReference type="ARBA" id="ARBA00030800"/>
    </source>
</evidence>
<keyword evidence="8" id="KW-0597">Phosphoprotein</keyword>
<keyword evidence="16" id="KW-0411">Iron-sulfur</keyword>
<evidence type="ECO:0000256" key="11">
    <source>
        <dbReference type="ARBA" id="ARBA00022741"/>
    </source>
</evidence>
<dbReference type="GO" id="GO:0016020">
    <property type="term" value="C:membrane"/>
    <property type="evidence" value="ECO:0007669"/>
    <property type="project" value="InterPro"/>
</dbReference>
<keyword evidence="10" id="KW-0479">Metal-binding</keyword>
<keyword evidence="11" id="KW-0547">Nucleotide-binding</keyword>
<name>A0A6M0RTD5_9CYAN</name>
<dbReference type="InterPro" id="IPR050482">
    <property type="entry name" value="Sensor_HK_TwoCompSys"/>
</dbReference>
<keyword evidence="7" id="KW-0963">Cytoplasm</keyword>
<evidence type="ECO:0000256" key="15">
    <source>
        <dbReference type="ARBA" id="ARBA00023012"/>
    </source>
</evidence>
<evidence type="ECO:0000256" key="12">
    <source>
        <dbReference type="ARBA" id="ARBA00022777"/>
    </source>
</evidence>
<evidence type="ECO:0000313" key="21">
    <source>
        <dbReference type="EMBL" id="NEZ59426.1"/>
    </source>
</evidence>